<dbReference type="RefSeq" id="WP_152125017.1">
    <property type="nucleotide sequence ID" value="NZ_WELI01000005.1"/>
</dbReference>
<proteinExistence type="predicted"/>
<name>A0A7J5TZ72_9BACT</name>
<evidence type="ECO:0000256" key="1">
    <source>
        <dbReference type="SAM" id="Phobius"/>
    </source>
</evidence>
<comment type="caution">
    <text evidence="2">The sequence shown here is derived from an EMBL/GenBank/DDBJ whole genome shotgun (WGS) entry which is preliminary data.</text>
</comment>
<feature type="transmembrane region" description="Helical" evidence="1">
    <location>
        <begin position="21"/>
        <end position="39"/>
    </location>
</feature>
<reference evidence="2 3" key="1">
    <citation type="submission" date="2019-10" db="EMBL/GenBank/DDBJ databases">
        <title>Rudanella paleaurantiibacter sp. nov., isolated from sludge.</title>
        <authorList>
            <person name="Xu S.Q."/>
        </authorList>
    </citation>
    <scope>NUCLEOTIDE SEQUENCE [LARGE SCALE GENOMIC DNA]</scope>
    <source>
        <strain evidence="2 3">HX-22-17</strain>
    </source>
</reference>
<protein>
    <submittedName>
        <fullName evidence="2">Potassium transporter KefB</fullName>
    </submittedName>
</protein>
<keyword evidence="1" id="KW-0812">Transmembrane</keyword>
<feature type="transmembrane region" description="Helical" evidence="1">
    <location>
        <begin position="84"/>
        <end position="106"/>
    </location>
</feature>
<keyword evidence="3" id="KW-1185">Reference proteome</keyword>
<dbReference type="EMBL" id="WELI01000005">
    <property type="protein sequence ID" value="KAB7730434.1"/>
    <property type="molecule type" value="Genomic_DNA"/>
</dbReference>
<gene>
    <name evidence="2" type="ORF">F5984_14905</name>
</gene>
<feature type="transmembrane region" description="Helical" evidence="1">
    <location>
        <begin position="51"/>
        <end position="72"/>
    </location>
</feature>
<accession>A0A7J5TZ72</accession>
<keyword evidence="1" id="KW-1133">Transmembrane helix</keyword>
<sequence length="112" mass="12209">MTQPDNTPTQSLHPTPLINRVLAGAALGLVLISVFLLTADEPDPSWPQYWMVRPLLIVPMAGTLAGVINYALDFVRVQGEKQKIVANIASILIHLIGLFMGFVLGLDGTMWD</sequence>
<dbReference type="AlphaFoldDB" id="A0A7J5TZ72"/>
<keyword evidence="1" id="KW-0472">Membrane</keyword>
<evidence type="ECO:0000313" key="2">
    <source>
        <dbReference type="EMBL" id="KAB7730434.1"/>
    </source>
</evidence>
<evidence type="ECO:0000313" key="3">
    <source>
        <dbReference type="Proteomes" id="UP000488299"/>
    </source>
</evidence>
<dbReference type="Proteomes" id="UP000488299">
    <property type="component" value="Unassembled WGS sequence"/>
</dbReference>
<organism evidence="2 3">
    <name type="scientific">Rudanella paleaurantiibacter</name>
    <dbReference type="NCBI Taxonomy" id="2614655"/>
    <lineage>
        <taxon>Bacteria</taxon>
        <taxon>Pseudomonadati</taxon>
        <taxon>Bacteroidota</taxon>
        <taxon>Cytophagia</taxon>
        <taxon>Cytophagales</taxon>
        <taxon>Cytophagaceae</taxon>
        <taxon>Rudanella</taxon>
    </lineage>
</organism>